<dbReference type="GO" id="GO:0006355">
    <property type="term" value="P:regulation of DNA-templated transcription"/>
    <property type="evidence" value="ECO:0007669"/>
    <property type="project" value="TreeGrafter"/>
</dbReference>
<dbReference type="PANTHER" id="PTHR48111:SF1">
    <property type="entry name" value="TWO-COMPONENT RESPONSE REGULATOR ORR33"/>
    <property type="match status" value="1"/>
</dbReference>
<keyword evidence="2" id="KW-0902">Two-component regulatory system</keyword>
<dbReference type="Gene3D" id="3.40.50.2300">
    <property type="match status" value="1"/>
</dbReference>
<dbReference type="GO" id="GO:0032993">
    <property type="term" value="C:protein-DNA complex"/>
    <property type="evidence" value="ECO:0007669"/>
    <property type="project" value="TreeGrafter"/>
</dbReference>
<gene>
    <name evidence="8" type="ORF">SAMN04488556_3671</name>
</gene>
<dbReference type="InterPro" id="IPR013971">
    <property type="entry name" value="HalX_domain"/>
</dbReference>
<dbReference type="InterPro" id="IPR001789">
    <property type="entry name" value="Sig_transdc_resp-reg_receiver"/>
</dbReference>
<keyword evidence="4 8" id="KW-0238">DNA-binding</keyword>
<dbReference type="InterPro" id="IPR039420">
    <property type="entry name" value="WalR-like"/>
</dbReference>
<dbReference type="OrthoDB" id="86314at2157"/>
<dbReference type="PANTHER" id="PTHR48111">
    <property type="entry name" value="REGULATOR OF RPOS"/>
    <property type="match status" value="1"/>
</dbReference>
<dbReference type="GO" id="GO:0005829">
    <property type="term" value="C:cytosol"/>
    <property type="evidence" value="ECO:0007669"/>
    <property type="project" value="TreeGrafter"/>
</dbReference>
<dbReference type="GO" id="GO:0000976">
    <property type="term" value="F:transcription cis-regulatory region binding"/>
    <property type="evidence" value="ECO:0007669"/>
    <property type="project" value="TreeGrafter"/>
</dbReference>
<dbReference type="RefSeq" id="WP_092906768.1">
    <property type="nucleotide sequence ID" value="NZ_FOZS01000004.1"/>
</dbReference>
<dbReference type="Pfam" id="PF00072">
    <property type="entry name" value="Response_reg"/>
    <property type="match status" value="1"/>
</dbReference>
<dbReference type="Pfam" id="PF08663">
    <property type="entry name" value="HalX"/>
    <property type="match status" value="1"/>
</dbReference>
<accession>A0A1I6UA54</accession>
<keyword evidence="9" id="KW-1185">Reference proteome</keyword>
<dbReference type="GO" id="GO:0000156">
    <property type="term" value="F:phosphorelay response regulator activity"/>
    <property type="evidence" value="ECO:0007669"/>
    <property type="project" value="TreeGrafter"/>
</dbReference>
<keyword evidence="3" id="KW-0805">Transcription regulation</keyword>
<protein>
    <submittedName>
        <fullName evidence="8">DNA-binding response regulator, OmpR family, contains REC and winged-helix (WHTH) domain</fullName>
    </submittedName>
</protein>
<keyword evidence="5" id="KW-0804">Transcription</keyword>
<evidence type="ECO:0000256" key="6">
    <source>
        <dbReference type="PROSITE-ProRule" id="PRU00169"/>
    </source>
</evidence>
<organism evidence="8 9">
    <name type="scientific">Halostagnicola kamekurae</name>
    <dbReference type="NCBI Taxonomy" id="619731"/>
    <lineage>
        <taxon>Archaea</taxon>
        <taxon>Methanobacteriati</taxon>
        <taxon>Methanobacteriota</taxon>
        <taxon>Stenosarchaea group</taxon>
        <taxon>Halobacteria</taxon>
        <taxon>Halobacteriales</taxon>
        <taxon>Natrialbaceae</taxon>
        <taxon>Halostagnicola</taxon>
    </lineage>
</organism>
<reference evidence="9" key="1">
    <citation type="submission" date="2016-10" db="EMBL/GenBank/DDBJ databases">
        <authorList>
            <person name="Varghese N."/>
            <person name="Submissions S."/>
        </authorList>
    </citation>
    <scope>NUCLEOTIDE SEQUENCE [LARGE SCALE GENOMIC DNA]</scope>
    <source>
        <strain evidence="9">DSM 22427</strain>
    </source>
</reference>
<dbReference type="PROSITE" id="PS50110">
    <property type="entry name" value="RESPONSE_REGULATORY"/>
    <property type="match status" value="1"/>
</dbReference>
<dbReference type="AlphaFoldDB" id="A0A1I6UA54"/>
<evidence type="ECO:0000256" key="1">
    <source>
        <dbReference type="ARBA" id="ARBA00022553"/>
    </source>
</evidence>
<name>A0A1I6UA54_9EURY</name>
<evidence type="ECO:0000256" key="5">
    <source>
        <dbReference type="ARBA" id="ARBA00023163"/>
    </source>
</evidence>
<dbReference type="SUPFAM" id="SSF52172">
    <property type="entry name" value="CheY-like"/>
    <property type="match status" value="1"/>
</dbReference>
<evidence type="ECO:0000256" key="2">
    <source>
        <dbReference type="ARBA" id="ARBA00023012"/>
    </source>
</evidence>
<feature type="modified residue" description="4-aspartylphosphate" evidence="6">
    <location>
        <position position="53"/>
    </location>
</feature>
<evidence type="ECO:0000259" key="7">
    <source>
        <dbReference type="PROSITE" id="PS50110"/>
    </source>
</evidence>
<evidence type="ECO:0000256" key="4">
    <source>
        <dbReference type="ARBA" id="ARBA00023125"/>
    </source>
</evidence>
<keyword evidence="1 6" id="KW-0597">Phosphoprotein</keyword>
<dbReference type="SMART" id="SM00448">
    <property type="entry name" value="REC"/>
    <property type="match status" value="1"/>
</dbReference>
<evidence type="ECO:0000256" key="3">
    <source>
        <dbReference type="ARBA" id="ARBA00023015"/>
    </source>
</evidence>
<dbReference type="Proteomes" id="UP000199199">
    <property type="component" value="Unassembled WGS sequence"/>
</dbReference>
<dbReference type="CDD" id="cd17574">
    <property type="entry name" value="REC_OmpR"/>
    <property type="match status" value="1"/>
</dbReference>
<proteinExistence type="predicted"/>
<dbReference type="EMBL" id="FOZS01000004">
    <property type="protein sequence ID" value="SFS98258.1"/>
    <property type="molecule type" value="Genomic_DNA"/>
</dbReference>
<feature type="domain" description="Response regulatory" evidence="7">
    <location>
        <begin position="6"/>
        <end position="115"/>
    </location>
</feature>
<evidence type="ECO:0000313" key="8">
    <source>
        <dbReference type="EMBL" id="SFS98258.1"/>
    </source>
</evidence>
<sequence length="189" mass="21363">MATSPTVLIVEDERLLGELFETWLESAYTVRVANDGEQALEMLDDEVSMALLDRRMPGLSGDAVLDEIRNRGYDFPVAMVTAVDPDFDIVEMRFDDYLVKPVSRETLLDLVDSLITLPSYTDAVQQYFQLSTKKAALEANKSQAELNSSEEYEKLLEKHAEAKNRADTRVESISDQISFSDLDDKSYFS</sequence>
<dbReference type="InterPro" id="IPR011006">
    <property type="entry name" value="CheY-like_superfamily"/>
</dbReference>
<evidence type="ECO:0000313" key="9">
    <source>
        <dbReference type="Proteomes" id="UP000199199"/>
    </source>
</evidence>